<organism>
    <name type="scientific">Ixodes scapularis</name>
    <name type="common">Black-legged tick</name>
    <name type="synonym">Deer tick</name>
    <dbReference type="NCBI Taxonomy" id="6945"/>
    <lineage>
        <taxon>Eukaryota</taxon>
        <taxon>Metazoa</taxon>
        <taxon>Ecdysozoa</taxon>
        <taxon>Arthropoda</taxon>
        <taxon>Chelicerata</taxon>
        <taxon>Arachnida</taxon>
        <taxon>Acari</taxon>
        <taxon>Parasitiformes</taxon>
        <taxon>Ixodida</taxon>
        <taxon>Ixodoidea</taxon>
        <taxon>Ixodidae</taxon>
        <taxon>Ixodinae</taxon>
        <taxon>Ixodes</taxon>
    </lineage>
</organism>
<proteinExistence type="inferred from homology"/>
<dbReference type="InterPro" id="IPR045573">
    <property type="entry name" value="Fut8_N_cat"/>
</dbReference>
<feature type="domain" description="GT23" evidence="4">
    <location>
        <begin position="38"/>
        <end position="118"/>
    </location>
</feature>
<evidence type="ECO:0000256" key="3">
    <source>
        <dbReference type="PROSITE-ProRule" id="PRU00992"/>
    </source>
</evidence>
<dbReference type="PANTHER" id="PTHR13132:SF29">
    <property type="entry name" value="ALPHA-(1,6)-FUCOSYLTRANSFERASE"/>
    <property type="match status" value="1"/>
</dbReference>
<evidence type="ECO:0000256" key="1">
    <source>
        <dbReference type="ARBA" id="ARBA00022676"/>
    </source>
</evidence>
<dbReference type="PROSITE" id="PS51659">
    <property type="entry name" value="GT23"/>
    <property type="match status" value="1"/>
</dbReference>
<name>B7PMQ4_IXOSC</name>
<dbReference type="HOGENOM" id="CLU_2090769_0_0_1"/>
<dbReference type="VEuPathDB" id="VectorBase:ISCP_028643"/>
<comment type="caution">
    <text evidence="3">Lacks conserved residue(s) required for the propagation of feature annotation.</text>
</comment>
<dbReference type="PaxDb" id="6945-B7PMQ4"/>
<dbReference type="GO" id="GO:0016758">
    <property type="term" value="F:hexosyltransferase activity"/>
    <property type="evidence" value="ECO:0007669"/>
    <property type="project" value="UniProtKB-UniRule"/>
</dbReference>
<dbReference type="OrthoDB" id="6513101at2759"/>
<dbReference type="PhylomeDB" id="B7PMQ4"/>
<dbReference type="PANTHER" id="PTHR13132">
    <property type="entry name" value="ALPHA- 1,6 -FUCOSYLTRANSFERASE"/>
    <property type="match status" value="1"/>
</dbReference>
<keyword evidence="2 3" id="KW-0808">Transferase</keyword>
<comment type="similarity">
    <text evidence="3">Belongs to the glycosyltransferase 23 family.</text>
</comment>
<evidence type="ECO:0000259" key="4">
    <source>
        <dbReference type="PROSITE" id="PS51659"/>
    </source>
</evidence>
<dbReference type="EMBL" id="DS748775">
    <property type="protein sequence ID" value="EEC07876.1"/>
    <property type="molecule type" value="Genomic_DNA"/>
</dbReference>
<gene>
    <name evidence="5" type="ORF">IscW_ISCW005750</name>
</gene>
<protein>
    <recommendedName>
        <fullName evidence="4">GT23 domain-containing protein</fullName>
    </recommendedName>
</protein>
<accession>B7PMQ4</accession>
<dbReference type="Pfam" id="PF19745">
    <property type="entry name" value="FUT8_N_cat"/>
    <property type="match status" value="1"/>
</dbReference>
<dbReference type="VEuPathDB" id="VectorBase:ISCI005750"/>
<feature type="non-terminal residue" evidence="5">
    <location>
        <position position="118"/>
    </location>
</feature>
<keyword evidence="1 3" id="KW-0328">Glycosyltransferase</keyword>
<evidence type="ECO:0000313" key="5">
    <source>
        <dbReference type="EMBL" id="EEC07876.1"/>
    </source>
</evidence>
<dbReference type="InterPro" id="IPR027350">
    <property type="entry name" value="GT23_dom"/>
</dbReference>
<dbReference type="VEuPathDB" id="VectorBase:ISCW005750"/>
<dbReference type="AlphaFoldDB" id="B7PMQ4"/>
<feature type="non-terminal residue" evidence="5">
    <location>
        <position position="1"/>
    </location>
</feature>
<reference evidence="5" key="1">
    <citation type="submission" date="2008-03" db="EMBL/GenBank/DDBJ databases">
        <title>Annotation of Ixodes scapularis.</title>
        <authorList>
            <consortium name="Ixodes scapularis Genome Project Consortium"/>
            <person name="Caler E."/>
            <person name="Hannick L.I."/>
            <person name="Bidwell S."/>
            <person name="Joardar V."/>
            <person name="Thiagarajan M."/>
            <person name="Amedeo P."/>
            <person name="Galinsky K.J."/>
            <person name="Schobel S."/>
            <person name="Inman J."/>
            <person name="Hostetler J."/>
            <person name="Miller J."/>
            <person name="Hammond M."/>
            <person name="Megy K."/>
            <person name="Lawson D."/>
            <person name="Kodira C."/>
            <person name="Sutton G."/>
            <person name="Meyer J."/>
            <person name="Hill C.A."/>
            <person name="Birren B."/>
            <person name="Nene V."/>
            <person name="Collins F."/>
            <person name="Alarcon-Chaidez F."/>
            <person name="Wikel S."/>
            <person name="Strausberg R."/>
        </authorList>
    </citation>
    <scope>NUCLEOTIDE SEQUENCE [LARGE SCALE GENOMIC DNA]</scope>
    <source>
        <strain evidence="5">Wikel colony</strain>
    </source>
</reference>
<evidence type="ECO:0000256" key="2">
    <source>
        <dbReference type="ARBA" id="ARBA00022679"/>
    </source>
</evidence>
<sequence>VLKRLEGVNDYVSAKMAALQSYVQRTISSIQNPSNCTAAPKLLCRLTNPYGLASAVHDLLWCFVAALRTGRTLILDSTMWKYAPGRDWLKSLLPVTGAACASVRTPDNGKEIYMFPGA</sequence>